<evidence type="ECO:0000256" key="1">
    <source>
        <dbReference type="ARBA" id="ARBA00004571"/>
    </source>
</evidence>
<dbReference type="AlphaFoldDB" id="A0A4R0YW07"/>
<gene>
    <name evidence="9" type="ORF">EZM97_11860</name>
</gene>
<evidence type="ECO:0000256" key="6">
    <source>
        <dbReference type="ARBA" id="ARBA00023136"/>
    </source>
</evidence>
<dbReference type="GO" id="GO:0009279">
    <property type="term" value="C:cell outer membrane"/>
    <property type="evidence" value="ECO:0007669"/>
    <property type="project" value="UniProtKB-SubCell"/>
</dbReference>
<feature type="signal peptide" evidence="8">
    <location>
        <begin position="1"/>
        <end position="24"/>
    </location>
</feature>
<evidence type="ECO:0008006" key="11">
    <source>
        <dbReference type="Google" id="ProtNLM"/>
    </source>
</evidence>
<accession>A0A4R0YW07</accession>
<evidence type="ECO:0000256" key="3">
    <source>
        <dbReference type="ARBA" id="ARBA00022452"/>
    </source>
</evidence>
<evidence type="ECO:0000313" key="10">
    <source>
        <dbReference type="Proteomes" id="UP000291822"/>
    </source>
</evidence>
<dbReference type="SUPFAM" id="SSF56935">
    <property type="entry name" value="Porins"/>
    <property type="match status" value="1"/>
</dbReference>
<dbReference type="Proteomes" id="UP000291822">
    <property type="component" value="Unassembled WGS sequence"/>
</dbReference>
<evidence type="ECO:0000256" key="2">
    <source>
        <dbReference type="ARBA" id="ARBA00008163"/>
    </source>
</evidence>
<evidence type="ECO:0000313" key="9">
    <source>
        <dbReference type="EMBL" id="TCI09654.1"/>
    </source>
</evidence>
<protein>
    <recommendedName>
        <fullName evidence="11">Aromatic hydrocarbon degradation protein</fullName>
    </recommendedName>
</protein>
<feature type="chain" id="PRO_5020439599" description="Aromatic hydrocarbon degradation protein" evidence="8">
    <location>
        <begin position="25"/>
        <end position="393"/>
    </location>
</feature>
<keyword evidence="6" id="KW-0472">Membrane</keyword>
<comment type="similarity">
    <text evidence="2">Belongs to the OmpP1/FadL family.</text>
</comment>
<dbReference type="GO" id="GO:0015483">
    <property type="term" value="F:long-chain fatty acid transporting porin activity"/>
    <property type="evidence" value="ECO:0007669"/>
    <property type="project" value="TreeGrafter"/>
</dbReference>
<evidence type="ECO:0000256" key="4">
    <source>
        <dbReference type="ARBA" id="ARBA00022692"/>
    </source>
</evidence>
<dbReference type="PANTHER" id="PTHR35093">
    <property type="entry name" value="OUTER MEMBRANE PROTEIN NMB0088-RELATED"/>
    <property type="match status" value="1"/>
</dbReference>
<comment type="caution">
    <text evidence="9">The sequence shown here is derived from an EMBL/GenBank/DDBJ whole genome shotgun (WGS) entry which is preliminary data.</text>
</comment>
<dbReference type="PANTHER" id="PTHR35093:SF8">
    <property type="entry name" value="OUTER MEMBRANE PROTEIN NMB0088-RELATED"/>
    <property type="match status" value="1"/>
</dbReference>
<keyword evidence="10" id="KW-1185">Reference proteome</keyword>
<dbReference type="InterPro" id="IPR005017">
    <property type="entry name" value="OMPP1/FadL/TodX"/>
</dbReference>
<keyword evidence="5 8" id="KW-0732">Signal</keyword>
<name>A0A4R0YW07_9GAMM</name>
<dbReference type="EMBL" id="SJTG01000002">
    <property type="protein sequence ID" value="TCI09654.1"/>
    <property type="molecule type" value="Genomic_DNA"/>
</dbReference>
<keyword evidence="7" id="KW-0998">Cell outer membrane</keyword>
<keyword evidence="4" id="KW-0812">Transmembrane</keyword>
<dbReference type="Gene3D" id="2.40.160.60">
    <property type="entry name" value="Outer membrane protein transport protein (OMPP1/FadL/TodX)"/>
    <property type="match status" value="1"/>
</dbReference>
<comment type="subcellular location">
    <subcellularLocation>
        <location evidence="1">Cell outer membrane</location>
        <topology evidence="1">Multi-pass membrane protein</topology>
    </subcellularLocation>
</comment>
<sequence length="393" mass="41936">MKTRFQQMFRVACAAGLFASCEQAAAVNGAQPGGHGAANAAMGGAAIALPLDAEAAANNPAGLAFVPTSTAIGLQVFHGNSSSQYVIPGNELHNTTTTAGPEGGVNWHASRDWTLGMSIDFGGAGADYQQPALPVPGASNAKESLALVEFIPTVAWRPRENLAFGLALNLAHEWFETQGVIVPAPVPGGLMPLPDHGRQQANGVGVRTGLLWKPVSELSLGLNLKSRTHMSRLAGYEQDVLAYSDGHLDVPSEYGVGVAWQAMPTLTFAADWLQVNWGEIKAMKDPNGFRWRNQPIERLGVAWALDGAWTLRAGYSHSRRQISSDRTVQNLLVPSIHDQAFTAGLSRHLDRTSLLNLGYEFNPRTTLEGSGASTGTSLTSKVQMLMLSYQHGF</sequence>
<dbReference type="RefSeq" id="WP_131406900.1">
    <property type="nucleotide sequence ID" value="NZ_SJTG01000002.1"/>
</dbReference>
<reference evidence="9 10" key="1">
    <citation type="submission" date="2019-02" db="EMBL/GenBank/DDBJ databases">
        <title>Dyella amyloliquefaciens sp. nov., isolated from forest soil.</title>
        <authorList>
            <person name="Gao Z.-H."/>
            <person name="Qiu L.-H."/>
        </authorList>
    </citation>
    <scope>NUCLEOTIDE SEQUENCE [LARGE SCALE GENOMIC DNA]</scope>
    <source>
        <strain evidence="9 10">KACC 12747</strain>
    </source>
</reference>
<evidence type="ECO:0000256" key="8">
    <source>
        <dbReference type="SAM" id="SignalP"/>
    </source>
</evidence>
<evidence type="ECO:0000256" key="5">
    <source>
        <dbReference type="ARBA" id="ARBA00022729"/>
    </source>
</evidence>
<organism evidence="9 10">
    <name type="scientific">Dyella soli</name>
    <dbReference type="NCBI Taxonomy" id="522319"/>
    <lineage>
        <taxon>Bacteria</taxon>
        <taxon>Pseudomonadati</taxon>
        <taxon>Pseudomonadota</taxon>
        <taxon>Gammaproteobacteria</taxon>
        <taxon>Lysobacterales</taxon>
        <taxon>Rhodanobacteraceae</taxon>
        <taxon>Dyella</taxon>
    </lineage>
</organism>
<dbReference type="Pfam" id="PF03349">
    <property type="entry name" value="Toluene_X"/>
    <property type="match status" value="1"/>
</dbReference>
<keyword evidence="3" id="KW-1134">Transmembrane beta strand</keyword>
<evidence type="ECO:0000256" key="7">
    <source>
        <dbReference type="ARBA" id="ARBA00023237"/>
    </source>
</evidence>
<dbReference type="PROSITE" id="PS51257">
    <property type="entry name" value="PROKAR_LIPOPROTEIN"/>
    <property type="match status" value="1"/>
</dbReference>
<proteinExistence type="inferred from homology"/>